<dbReference type="AlphaFoldDB" id="A0A6P8BN31"/>
<reference evidence="2" key="3">
    <citation type="submission" date="2025-08" db="UniProtKB">
        <authorList>
            <consortium name="RefSeq"/>
        </authorList>
    </citation>
    <scope>IDENTIFICATION</scope>
    <source>
        <strain evidence="2">NI907</strain>
    </source>
</reference>
<proteinExistence type="predicted"/>
<dbReference type="KEGG" id="pgri:PgNI_00411"/>
<protein>
    <submittedName>
        <fullName evidence="2">Uncharacterized protein</fullName>
    </submittedName>
</protein>
<organism evidence="1 2">
    <name type="scientific">Pyricularia grisea</name>
    <name type="common">Crabgrass-specific blast fungus</name>
    <name type="synonym">Magnaporthe grisea</name>
    <dbReference type="NCBI Taxonomy" id="148305"/>
    <lineage>
        <taxon>Eukaryota</taxon>
        <taxon>Fungi</taxon>
        <taxon>Dikarya</taxon>
        <taxon>Ascomycota</taxon>
        <taxon>Pezizomycotina</taxon>
        <taxon>Sordariomycetes</taxon>
        <taxon>Sordariomycetidae</taxon>
        <taxon>Magnaporthales</taxon>
        <taxon>Pyriculariaceae</taxon>
        <taxon>Pyricularia</taxon>
    </lineage>
</organism>
<reference evidence="2" key="2">
    <citation type="submission" date="2019-10" db="EMBL/GenBank/DDBJ databases">
        <authorList>
            <consortium name="NCBI Genome Project"/>
        </authorList>
    </citation>
    <scope>NUCLEOTIDE SEQUENCE</scope>
    <source>
        <strain evidence="2">NI907</strain>
    </source>
</reference>
<gene>
    <name evidence="2" type="ORF">PgNI_00411</name>
</gene>
<dbReference type="Proteomes" id="UP000515153">
    <property type="component" value="Unplaced"/>
</dbReference>
<evidence type="ECO:0000313" key="1">
    <source>
        <dbReference type="Proteomes" id="UP000515153"/>
    </source>
</evidence>
<sequence>MRVEFLVSWAFSRPPGRCRLGKECHVWLAGSAWLC</sequence>
<dbReference type="RefSeq" id="XP_030988264.1">
    <property type="nucleotide sequence ID" value="XM_031120492.1"/>
</dbReference>
<dbReference type="GeneID" id="41955406"/>
<evidence type="ECO:0000313" key="2">
    <source>
        <dbReference type="RefSeq" id="XP_030988264.1"/>
    </source>
</evidence>
<name>A0A6P8BN31_PYRGI</name>
<accession>A0A6P8BN31</accession>
<keyword evidence="1" id="KW-1185">Reference proteome</keyword>
<reference evidence="2" key="1">
    <citation type="journal article" date="2019" name="Mol. Biol. Evol.">
        <title>Blast fungal genomes show frequent chromosomal changes, gene gains and losses, and effector gene turnover.</title>
        <authorList>
            <person name="Gomez Luciano L.B."/>
            <person name="Jason Tsai I."/>
            <person name="Chuma I."/>
            <person name="Tosa Y."/>
            <person name="Chen Y.H."/>
            <person name="Li J.Y."/>
            <person name="Li M.Y."/>
            <person name="Jade Lu M.Y."/>
            <person name="Nakayashiki H."/>
            <person name="Li W.H."/>
        </authorList>
    </citation>
    <scope>NUCLEOTIDE SEQUENCE</scope>
    <source>
        <strain evidence="2">NI907</strain>
    </source>
</reference>